<dbReference type="GO" id="GO:0043190">
    <property type="term" value="C:ATP-binding cassette (ABC) transporter complex"/>
    <property type="evidence" value="ECO:0007669"/>
    <property type="project" value="InterPro"/>
</dbReference>
<protein>
    <submittedName>
        <fullName evidence="8">Amino acid ABC transporter permease</fullName>
    </submittedName>
</protein>
<evidence type="ECO:0000256" key="5">
    <source>
        <dbReference type="ARBA" id="ARBA00022989"/>
    </source>
</evidence>
<keyword evidence="4 7" id="KW-0812">Transmembrane</keyword>
<dbReference type="AlphaFoldDB" id="A0A1Y1RYY4"/>
<dbReference type="EMBL" id="MWQY01000008">
    <property type="protein sequence ID" value="ORC35752.1"/>
    <property type="molecule type" value="Genomic_DNA"/>
</dbReference>
<dbReference type="Pfam" id="PF02405">
    <property type="entry name" value="MlaE"/>
    <property type="match status" value="1"/>
</dbReference>
<accession>A0A1Y1RYY4</accession>
<gene>
    <name evidence="8" type="ORF">B4O97_08550</name>
</gene>
<evidence type="ECO:0000256" key="6">
    <source>
        <dbReference type="ARBA" id="ARBA00023136"/>
    </source>
</evidence>
<feature type="transmembrane region" description="Helical" evidence="7">
    <location>
        <begin position="52"/>
        <end position="75"/>
    </location>
</feature>
<dbReference type="GO" id="GO:0005548">
    <property type="term" value="F:phospholipid transporter activity"/>
    <property type="evidence" value="ECO:0007669"/>
    <property type="project" value="TreeGrafter"/>
</dbReference>
<feature type="transmembrane region" description="Helical" evidence="7">
    <location>
        <begin position="192"/>
        <end position="215"/>
    </location>
</feature>
<proteinExistence type="inferred from homology"/>
<comment type="subcellular location">
    <subcellularLocation>
        <location evidence="1">Membrane</location>
        <topology evidence="1">Multi-pass membrane protein</topology>
    </subcellularLocation>
</comment>
<evidence type="ECO:0000256" key="1">
    <source>
        <dbReference type="ARBA" id="ARBA00004141"/>
    </source>
</evidence>
<dbReference type="PANTHER" id="PTHR30188:SF4">
    <property type="entry name" value="PROTEIN TRIGALACTOSYLDIACYLGLYCEROL 1, CHLOROPLASTIC"/>
    <property type="match status" value="1"/>
</dbReference>
<organism evidence="8 9">
    <name type="scientific">Marispirochaeta aestuarii</name>
    <dbReference type="NCBI Taxonomy" id="1963862"/>
    <lineage>
        <taxon>Bacteria</taxon>
        <taxon>Pseudomonadati</taxon>
        <taxon>Spirochaetota</taxon>
        <taxon>Spirochaetia</taxon>
        <taxon>Spirochaetales</taxon>
        <taxon>Spirochaetaceae</taxon>
        <taxon>Marispirochaeta</taxon>
    </lineage>
</organism>
<keyword evidence="5 7" id="KW-1133">Transmembrane helix</keyword>
<dbReference type="OrthoDB" id="9810518at2"/>
<comment type="caution">
    <text evidence="7">Lacks conserved residue(s) required for the propagation of feature annotation.</text>
</comment>
<evidence type="ECO:0000256" key="4">
    <source>
        <dbReference type="ARBA" id="ARBA00022692"/>
    </source>
</evidence>
<comment type="caution">
    <text evidence="8">The sequence shown here is derived from an EMBL/GenBank/DDBJ whole genome shotgun (WGS) entry which is preliminary data.</text>
</comment>
<dbReference type="InterPro" id="IPR030802">
    <property type="entry name" value="Permease_MalE"/>
</dbReference>
<feature type="transmembrane region" description="Helical" evidence="7">
    <location>
        <begin position="235"/>
        <end position="254"/>
    </location>
</feature>
<keyword evidence="3" id="KW-0813">Transport</keyword>
<dbReference type="NCBIfam" id="TIGR00056">
    <property type="entry name" value="MlaE family lipid ABC transporter permease subunit"/>
    <property type="match status" value="1"/>
</dbReference>
<reference evidence="8 9" key="1">
    <citation type="submission" date="2017-03" db="EMBL/GenBank/DDBJ databases">
        <title>Draft Genome sequence of Marispirochaeta sp. strain JC444.</title>
        <authorList>
            <person name="Shivani Y."/>
            <person name="Subhash Y."/>
            <person name="Sasikala C."/>
            <person name="Ramana C."/>
        </authorList>
    </citation>
    <scope>NUCLEOTIDE SEQUENCE [LARGE SCALE GENOMIC DNA]</scope>
    <source>
        <strain evidence="8 9">JC444</strain>
    </source>
</reference>
<evidence type="ECO:0000256" key="3">
    <source>
        <dbReference type="ARBA" id="ARBA00022448"/>
    </source>
</evidence>
<dbReference type="Proteomes" id="UP000192343">
    <property type="component" value="Unassembled WGS sequence"/>
</dbReference>
<evidence type="ECO:0000256" key="2">
    <source>
        <dbReference type="ARBA" id="ARBA00007556"/>
    </source>
</evidence>
<evidence type="ECO:0000256" key="7">
    <source>
        <dbReference type="RuleBase" id="RU362044"/>
    </source>
</evidence>
<name>A0A1Y1RYY4_9SPIO</name>
<sequence length="255" mass="27499">MFSELKTVQLLEELGRFTLFVIDVLRWSFRRPLRPGLFVHHLDHIGVGSIPIILLSGMATGMIMSLQMINVLAFYNSDAFAGAGVGITLARELAPIMTTLMLIGKNGSAITAELGTMRISEQIDAMETMSVSPIQYLVVPRVWACTVAFPILTAMANVVGVAGSYIVSVFFRGVDSAAFQHYLFELVDPQDILAGLIKATVMGFMVSIISCFFGYHVSGGAKAVGDTATRSVVVSSVSILLADYLMATILLQVLP</sequence>
<evidence type="ECO:0000313" key="8">
    <source>
        <dbReference type="EMBL" id="ORC35752.1"/>
    </source>
</evidence>
<dbReference type="PANTHER" id="PTHR30188">
    <property type="entry name" value="ABC TRANSPORTER PERMEASE PROTEIN-RELATED"/>
    <property type="match status" value="1"/>
</dbReference>
<keyword evidence="6 7" id="KW-0472">Membrane</keyword>
<evidence type="ECO:0000313" key="9">
    <source>
        <dbReference type="Proteomes" id="UP000192343"/>
    </source>
</evidence>
<feature type="transmembrane region" description="Helical" evidence="7">
    <location>
        <begin position="147"/>
        <end position="171"/>
    </location>
</feature>
<dbReference type="STRING" id="1963862.B4O97_08550"/>
<keyword evidence="9" id="KW-1185">Reference proteome</keyword>
<comment type="similarity">
    <text evidence="2 7">Belongs to the MlaE permease family.</text>
</comment>
<dbReference type="InterPro" id="IPR003453">
    <property type="entry name" value="ABC_MlaE_roteobac"/>
</dbReference>